<feature type="domain" description="DUF3943" evidence="2">
    <location>
        <begin position="131"/>
        <end position="235"/>
    </location>
</feature>
<reference evidence="3 5" key="2">
    <citation type="submission" date="2019-09" db="EMBL/GenBank/DDBJ databases">
        <title>A bacterium isolated from glacier soil.</title>
        <authorList>
            <person name="Liu Q."/>
        </authorList>
    </citation>
    <scope>NUCLEOTIDE SEQUENCE [LARGE SCALE GENOMIC DNA]</scope>
    <source>
        <strain evidence="3 5">MDT1-10-3</strain>
    </source>
</reference>
<evidence type="ECO:0000256" key="1">
    <source>
        <dbReference type="SAM" id="SignalP"/>
    </source>
</evidence>
<evidence type="ECO:0000313" key="5">
    <source>
        <dbReference type="Proteomes" id="UP000323866"/>
    </source>
</evidence>
<dbReference type="EMBL" id="JBGOGF010000004">
    <property type="protein sequence ID" value="MFA1771427.1"/>
    <property type="molecule type" value="Genomic_DNA"/>
</dbReference>
<feature type="chain" id="PRO_5024342703" evidence="1">
    <location>
        <begin position="20"/>
        <end position="519"/>
    </location>
</feature>
<comment type="caution">
    <text evidence="3">The sequence shown here is derived from an EMBL/GenBank/DDBJ whole genome shotgun (WGS) entry which is preliminary data.</text>
</comment>
<accession>A0A5M8Q8Z2</accession>
<dbReference type="EMBL" id="VKKZ01000022">
    <property type="protein sequence ID" value="KAA6432425.1"/>
    <property type="molecule type" value="Genomic_DNA"/>
</dbReference>
<reference evidence="3 5" key="1">
    <citation type="submission" date="2019-07" db="EMBL/GenBank/DDBJ databases">
        <authorList>
            <person name="Qu J.-H."/>
        </authorList>
    </citation>
    <scope>NUCLEOTIDE SEQUENCE [LARGE SCALE GENOMIC DNA]</scope>
    <source>
        <strain evidence="3 5">MDT1-10-3</strain>
    </source>
</reference>
<dbReference type="RefSeq" id="WP_149099457.1">
    <property type="nucleotide sequence ID" value="NZ_BMMG01000005.1"/>
</dbReference>
<evidence type="ECO:0000313" key="3">
    <source>
        <dbReference type="EMBL" id="KAA6432425.1"/>
    </source>
</evidence>
<sequence>MKYTLTFLLCFYWVMGVQAQVITAPPTIKPGLGARDVQLQRIKDRKKRLFAETPGRIEPGNAHLLDTTRFNKYGDLLHDDPVYNPRQPLWKPAAQVVGVNALFMGFNRYIAKADYGYVSVDSWKRNLRSEPEWDTDEFGINFIGHPYQGTLYFNAARSQGYNYWQSLPFAVGGSLTWEYFGENTLPSYNDMIYTPLNGAALGEILYRLSSNILDDRTTGRERAVREVAAGLVNPVRGLNRLLQGKTFQVTNREVYEKEPINVTLFAGVHRQNERQDEVFGSSDTKAMVNVQLDYGNPFELQKRKPFDLFRLRAEFSKGGDDTSAGTINNITGYGILFGRNSSLGKLDVLTGLFQYYDYWNTRNFDLGALGFGPGLFTRLPLSKQVSLYTNAHVGVIPLAGNSTRFAPDANGLRDYVYTTGLHGKIESTLSLGRHATAAFVYYHYWLNTFEGLEGNNSIGIVRPRVTVQVYKNLSLGYEHFGYTTNRRLEDYPTQRAVITDQKIFLQLFLQDPQRKGRYN</sequence>
<reference evidence="4 6" key="3">
    <citation type="submission" date="2024-08" db="EMBL/GenBank/DDBJ databases">
        <authorList>
            <person name="Wei W."/>
        </authorList>
    </citation>
    <scope>NUCLEOTIDE SEQUENCE [LARGE SCALE GENOMIC DNA]</scope>
    <source>
        <strain evidence="4 6">XU2</strain>
    </source>
</reference>
<keyword evidence="6" id="KW-1185">Reference proteome</keyword>
<dbReference type="AlphaFoldDB" id="A0A5M8Q8Z2"/>
<gene>
    <name evidence="4" type="ORF">ACD591_09010</name>
    <name evidence="3" type="ORF">FOE74_15100</name>
</gene>
<dbReference type="Proteomes" id="UP001570846">
    <property type="component" value="Unassembled WGS sequence"/>
</dbReference>
<dbReference type="InterPro" id="IPR025079">
    <property type="entry name" value="DUF3943"/>
</dbReference>
<protein>
    <submittedName>
        <fullName evidence="3">DUF3943 domain-containing protein</fullName>
    </submittedName>
</protein>
<name>A0A5M8Q8Z2_9BACT</name>
<proteinExistence type="predicted"/>
<evidence type="ECO:0000313" key="4">
    <source>
        <dbReference type="EMBL" id="MFA1771427.1"/>
    </source>
</evidence>
<organism evidence="3 5">
    <name type="scientific">Rufibacter glacialis</name>
    <dbReference type="NCBI Taxonomy" id="1259555"/>
    <lineage>
        <taxon>Bacteria</taxon>
        <taxon>Pseudomonadati</taxon>
        <taxon>Bacteroidota</taxon>
        <taxon>Cytophagia</taxon>
        <taxon>Cytophagales</taxon>
        <taxon>Hymenobacteraceae</taxon>
        <taxon>Rufibacter</taxon>
    </lineage>
</organism>
<dbReference type="Proteomes" id="UP000323866">
    <property type="component" value="Unassembled WGS sequence"/>
</dbReference>
<dbReference type="OrthoDB" id="9808630at2"/>
<dbReference type="Pfam" id="PF13084">
    <property type="entry name" value="DUF3943"/>
    <property type="match status" value="1"/>
</dbReference>
<feature type="signal peptide" evidence="1">
    <location>
        <begin position="1"/>
        <end position="19"/>
    </location>
</feature>
<keyword evidence="1" id="KW-0732">Signal</keyword>
<evidence type="ECO:0000313" key="6">
    <source>
        <dbReference type="Proteomes" id="UP001570846"/>
    </source>
</evidence>
<evidence type="ECO:0000259" key="2">
    <source>
        <dbReference type="Pfam" id="PF13084"/>
    </source>
</evidence>